<keyword evidence="5" id="KW-0472">Membrane</keyword>
<feature type="domain" description="Spore germination GerAC-like C-terminal" evidence="8">
    <location>
        <begin position="222"/>
        <end position="382"/>
    </location>
</feature>
<dbReference type="NCBIfam" id="TIGR02887">
    <property type="entry name" value="spore_ger_x_C"/>
    <property type="match status" value="1"/>
</dbReference>
<comment type="subcellular location">
    <subcellularLocation>
        <location evidence="1">Membrane</location>
        <topology evidence="1">Lipid-anchor</topology>
    </subcellularLocation>
</comment>
<protein>
    <submittedName>
        <fullName evidence="10">Spore germination protein KC</fullName>
    </submittedName>
</protein>
<dbReference type="HOGENOM" id="CLU_051140_0_0_9"/>
<keyword evidence="3" id="KW-0309">Germination</keyword>
<evidence type="ECO:0000256" key="3">
    <source>
        <dbReference type="ARBA" id="ARBA00022544"/>
    </source>
</evidence>
<evidence type="ECO:0000259" key="8">
    <source>
        <dbReference type="Pfam" id="PF05504"/>
    </source>
</evidence>
<sequence length="395" mass="43974">MKTYGKLFLLLSICLLLSGCWSKRELNELAIVMALGVDKVDDEYEISVQIVNPAEVSANKPSSGRSPVVTYHAKGKSVFEAIRKLTTVTPRKAYFAHLRVVVIGEELATEGIVQTIDLLARDPETRNDYDIIVSHQSTAHEVLNVLTPVEKIPANKMANSIKGAEKAWGTTLSITVEDLVTILSNKEKSFVLSVIEIQGDTQLGLDKTNVERIKTPTLLKYEGLAVFKEDKLMGFLTEEESRGFNFLKDNIKSTVELISCPKGGKLTTEITKSTTKIKGTFEKGVPKINVQIVVDQNVGGVECSIDLTKNKSLKYINKKTAELIKTRIEKTLMTIQKNYQADIVGFGDVLHREDHSAWKKIKDDWPTIFPELEIKVKVKVHTSGLGTMTNLKLKE</sequence>
<evidence type="ECO:0000256" key="7">
    <source>
        <dbReference type="ARBA" id="ARBA00023288"/>
    </source>
</evidence>
<dbReference type="InterPro" id="IPR057336">
    <property type="entry name" value="GerAC_N"/>
</dbReference>
<dbReference type="PATRIC" id="fig|1285586.5.peg.2348"/>
<dbReference type="InterPro" id="IPR038501">
    <property type="entry name" value="Spore_GerAC_C_sf"/>
</dbReference>
<keyword evidence="6" id="KW-0564">Palmitate</keyword>
<accession>R7ZDJ9</accession>
<dbReference type="Pfam" id="PF25198">
    <property type="entry name" value="Spore_GerAC_N"/>
    <property type="match status" value="1"/>
</dbReference>
<dbReference type="AlphaFoldDB" id="R7ZDJ9"/>
<dbReference type="eggNOG" id="ENOG502Z9N7">
    <property type="taxonomic scope" value="Bacteria"/>
</dbReference>
<evidence type="ECO:0000256" key="6">
    <source>
        <dbReference type="ARBA" id="ARBA00023139"/>
    </source>
</evidence>
<dbReference type="PROSITE" id="PS51257">
    <property type="entry name" value="PROKAR_LIPOPROTEIN"/>
    <property type="match status" value="1"/>
</dbReference>
<dbReference type="Gene3D" id="6.20.190.10">
    <property type="entry name" value="Nutrient germinant receptor protein C, domain 1"/>
    <property type="match status" value="1"/>
</dbReference>
<evidence type="ECO:0000259" key="9">
    <source>
        <dbReference type="Pfam" id="PF25198"/>
    </source>
</evidence>
<dbReference type="PANTHER" id="PTHR35789">
    <property type="entry name" value="SPORE GERMINATION PROTEIN B3"/>
    <property type="match status" value="1"/>
</dbReference>
<evidence type="ECO:0000256" key="1">
    <source>
        <dbReference type="ARBA" id="ARBA00004635"/>
    </source>
</evidence>
<dbReference type="OrthoDB" id="9816067at2"/>
<feature type="domain" description="Spore germination protein N-terminal" evidence="9">
    <location>
        <begin position="23"/>
        <end position="197"/>
    </location>
</feature>
<evidence type="ECO:0000256" key="5">
    <source>
        <dbReference type="ARBA" id="ARBA00023136"/>
    </source>
</evidence>
<dbReference type="GO" id="GO:0016020">
    <property type="term" value="C:membrane"/>
    <property type="evidence" value="ECO:0007669"/>
    <property type="project" value="UniProtKB-SubCell"/>
</dbReference>
<dbReference type="InterPro" id="IPR008844">
    <property type="entry name" value="Spore_GerAC-like"/>
</dbReference>
<dbReference type="EMBL" id="AQPX01000018">
    <property type="protein sequence ID" value="EON72212.1"/>
    <property type="molecule type" value="Genomic_DNA"/>
</dbReference>
<dbReference type="GO" id="GO:0009847">
    <property type="term" value="P:spore germination"/>
    <property type="evidence" value="ECO:0007669"/>
    <property type="project" value="InterPro"/>
</dbReference>
<proteinExistence type="inferred from homology"/>
<dbReference type="InterPro" id="IPR046953">
    <property type="entry name" value="Spore_GerAC-like_C"/>
</dbReference>
<keyword evidence="7" id="KW-0449">Lipoprotein</keyword>
<dbReference type="RefSeq" id="WP_010859258.1">
    <property type="nucleotide sequence ID" value="NZ_KB933398.1"/>
</dbReference>
<reference evidence="10 11" key="1">
    <citation type="submission" date="2013-04" db="EMBL/GenBank/DDBJ databases">
        <title>Draft genome of the heavy metal tolerant bacterium Lysinibacillus sphaericus strain OT4b.31.</title>
        <authorList>
            <person name="Pena-Montenegro T.D."/>
            <person name="Dussan J."/>
        </authorList>
    </citation>
    <scope>NUCLEOTIDE SEQUENCE [LARGE SCALE GENOMIC DNA]</scope>
    <source>
        <strain evidence="10 11">OT4b.31</strain>
    </source>
</reference>
<dbReference type="Pfam" id="PF05504">
    <property type="entry name" value="Spore_GerAC"/>
    <property type="match status" value="1"/>
</dbReference>
<dbReference type="PANTHER" id="PTHR35789:SF1">
    <property type="entry name" value="SPORE GERMINATION PROTEIN B3"/>
    <property type="match status" value="1"/>
</dbReference>
<dbReference type="Proteomes" id="UP000013911">
    <property type="component" value="Unassembled WGS sequence"/>
</dbReference>
<keyword evidence="4" id="KW-0732">Signal</keyword>
<evidence type="ECO:0000313" key="11">
    <source>
        <dbReference type="Proteomes" id="UP000013911"/>
    </source>
</evidence>
<comment type="similarity">
    <text evidence="2">Belongs to the GerABKC lipoprotein family.</text>
</comment>
<gene>
    <name evidence="10" type="ORF">H131_11563</name>
</gene>
<evidence type="ECO:0000256" key="2">
    <source>
        <dbReference type="ARBA" id="ARBA00007886"/>
    </source>
</evidence>
<evidence type="ECO:0000313" key="10">
    <source>
        <dbReference type="EMBL" id="EON72212.1"/>
    </source>
</evidence>
<name>R7ZDJ9_LYSSH</name>
<organism evidence="10 11">
    <name type="scientific">Lysinibacillus sphaericus OT4b.31</name>
    <dbReference type="NCBI Taxonomy" id="1285586"/>
    <lineage>
        <taxon>Bacteria</taxon>
        <taxon>Bacillati</taxon>
        <taxon>Bacillota</taxon>
        <taxon>Bacilli</taxon>
        <taxon>Bacillales</taxon>
        <taxon>Bacillaceae</taxon>
        <taxon>Lysinibacillus</taxon>
    </lineage>
</organism>
<evidence type="ECO:0000256" key="4">
    <source>
        <dbReference type="ARBA" id="ARBA00022729"/>
    </source>
</evidence>
<comment type="caution">
    <text evidence="10">The sequence shown here is derived from an EMBL/GenBank/DDBJ whole genome shotgun (WGS) entry which is preliminary data.</text>
</comment>
<dbReference type="Gene3D" id="3.30.300.210">
    <property type="entry name" value="Nutrient germinant receptor protein C, domain 3"/>
    <property type="match status" value="1"/>
</dbReference>